<gene>
    <name evidence="2" type="ORF">CHIRRI_LOCUS4690</name>
</gene>
<proteinExistence type="predicted"/>
<reference evidence="2" key="1">
    <citation type="submission" date="2022-01" db="EMBL/GenBank/DDBJ databases">
        <authorList>
            <person name="King R."/>
        </authorList>
    </citation>
    <scope>NUCLEOTIDE SEQUENCE</scope>
</reference>
<dbReference type="Proteomes" id="UP001153620">
    <property type="component" value="Chromosome 2"/>
</dbReference>
<keyword evidence="1" id="KW-0472">Membrane</keyword>
<keyword evidence="1" id="KW-0812">Transmembrane</keyword>
<feature type="transmembrane region" description="Helical" evidence="1">
    <location>
        <begin position="61"/>
        <end position="82"/>
    </location>
</feature>
<dbReference type="AlphaFoldDB" id="A0A9N9WRW1"/>
<name>A0A9N9WRW1_9DIPT</name>
<evidence type="ECO:0000313" key="2">
    <source>
        <dbReference type="EMBL" id="CAG9801769.1"/>
    </source>
</evidence>
<dbReference type="EMBL" id="OU895878">
    <property type="protein sequence ID" value="CAG9801769.1"/>
    <property type="molecule type" value="Genomic_DNA"/>
</dbReference>
<feature type="transmembrane region" description="Helical" evidence="1">
    <location>
        <begin position="35"/>
        <end position="55"/>
    </location>
</feature>
<protein>
    <submittedName>
        <fullName evidence="2">Uncharacterized protein</fullName>
    </submittedName>
</protein>
<feature type="transmembrane region" description="Helical" evidence="1">
    <location>
        <begin position="6"/>
        <end position="28"/>
    </location>
</feature>
<evidence type="ECO:0000313" key="3">
    <source>
        <dbReference type="Proteomes" id="UP001153620"/>
    </source>
</evidence>
<reference evidence="2" key="2">
    <citation type="submission" date="2022-10" db="EMBL/GenBank/DDBJ databases">
        <authorList>
            <consortium name="ENA_rothamsted_submissions"/>
            <consortium name="culmorum"/>
            <person name="King R."/>
        </authorList>
    </citation>
    <scope>NUCLEOTIDE SEQUENCE</scope>
</reference>
<accession>A0A9N9WRW1</accession>
<keyword evidence="3" id="KW-1185">Reference proteome</keyword>
<evidence type="ECO:0000256" key="1">
    <source>
        <dbReference type="SAM" id="Phobius"/>
    </source>
</evidence>
<sequence>MGLEVLAVRFLEITSLSLILVLFSLLGTALIVFKYIFIITSFLLQPALGIFIFFIEKGLATTSWCLTQIAFGIIDYLSVICFGT</sequence>
<organism evidence="2 3">
    <name type="scientific">Chironomus riparius</name>
    <dbReference type="NCBI Taxonomy" id="315576"/>
    <lineage>
        <taxon>Eukaryota</taxon>
        <taxon>Metazoa</taxon>
        <taxon>Ecdysozoa</taxon>
        <taxon>Arthropoda</taxon>
        <taxon>Hexapoda</taxon>
        <taxon>Insecta</taxon>
        <taxon>Pterygota</taxon>
        <taxon>Neoptera</taxon>
        <taxon>Endopterygota</taxon>
        <taxon>Diptera</taxon>
        <taxon>Nematocera</taxon>
        <taxon>Chironomoidea</taxon>
        <taxon>Chironomidae</taxon>
        <taxon>Chironominae</taxon>
        <taxon>Chironomus</taxon>
    </lineage>
</organism>
<keyword evidence="1" id="KW-1133">Transmembrane helix</keyword>